<dbReference type="PANTHER" id="PTHR32114">
    <property type="entry name" value="ABC TRANSPORTER ABCH.3"/>
    <property type="match status" value="1"/>
</dbReference>
<dbReference type="SUPFAM" id="SSF56300">
    <property type="entry name" value="Metallo-dependent phosphatases"/>
    <property type="match status" value="1"/>
</dbReference>
<reference evidence="6" key="1">
    <citation type="submission" date="2019-06" db="EMBL/GenBank/DDBJ databases">
        <authorList>
            <person name="Broberg M."/>
        </authorList>
    </citation>
    <scope>NUCLEOTIDE SEQUENCE [LARGE SCALE GENOMIC DNA]</scope>
</reference>
<reference evidence="5 6" key="2">
    <citation type="submission" date="2021-10" db="EMBL/GenBank/DDBJ databases">
        <authorList>
            <person name="Piombo E."/>
        </authorList>
    </citation>
    <scope>NUCLEOTIDE SEQUENCE [LARGE SCALE GENOMIC DNA]</scope>
</reference>
<evidence type="ECO:0000313" key="5">
    <source>
        <dbReference type="EMBL" id="CAH0053628.1"/>
    </source>
</evidence>
<accession>A0A9N9ZDK2</accession>
<feature type="region of interest" description="Disordered" evidence="2">
    <location>
        <begin position="334"/>
        <end position="368"/>
    </location>
</feature>
<dbReference type="InterPro" id="IPR004843">
    <property type="entry name" value="Calcineurin-like_PHP"/>
</dbReference>
<dbReference type="OrthoDB" id="18797at2759"/>
<dbReference type="GO" id="GO:0006302">
    <property type="term" value="P:double-strand break repair"/>
    <property type="evidence" value="ECO:0007669"/>
    <property type="project" value="InterPro"/>
</dbReference>
<sequence length="1180" mass="131478">MRWLLLSDLHFKHHDLDRVRRTAQWIVTAAERNKVGRVVVCGDLLTSRTMHSTHVLSACYRFIGRLSEVVPRVHIVLGNHDLAYRRDYQTTALDALNISRLAPFVTLHSGVASHEWDGRRVLLLPFREEQEELTKAVAALCPAEASNTVAFAHLAINKAITQRHVVSTSVDKPHVANSITYRGLTGPDHFASLARTFTGHFHSHQTITQERSNRHDVDLQGSITYLGSPLQLSWSDLNDEQRGVVLLDPETLEHEILTNPHAVGYTTADLRQVLEGQVDQDAVVDKHVMLLGELTRLKYVSARDKLLSMGVRSVRSWTPMGFFGGPSFGGLGSSVPASDASVQPLDEPTKAEPDLGTTSDSVSGPDLVTEPQISRFDLAAEAREYVEGLELDKSLLSRRDELVRVGQRLIQASHEMTDIENEIEVKYRDFLDKSSQTVGTRTATELVGSSTHVFVAEPRRLSITNFLGVKGTITIDFRQDLRRGLTFLVGDNGSGKSTLVEAMVWCQFGRCIRSGLGVNDVINDSAGRNCSVMLEFANGYAITRYRKHKSHGNRVVVSLHGEPQPQLEHPDTRKTQAAVDELLGIDYETYVRTVVLGHESTASFLTSTQTQRRDLIEESLGLSILDKCGQLSKLLLKDVDKDVDEVDGKLEGLLRTMGYSKQRLQDLDGTRKRLKQEAEEAEEAVASLETVIQEYAAAEMRLDAQGPLGKNHTQLGHEHSEVDADVIGHKENPFGTDKESQGLLRSTHSAEVNADFRVDISTLQDQIYIGQENLQRLEDSYARIQEEEKRVELTSRPTSRLDWLQRQLSQRLGEMAAAHPMGLHKFLRVMKTSILSFGLSVVRGLLNIFKIPKDDSQGPSAQGHNQAAAIGSLRKDIENSMSRLQILENEADRIIALEKLAINHIAKLKKQLAQTIQAQEAYGALQQQAALKQREVATYTDLVETDQSSLQSLRSEHKTLTAKRKELAANRELFTFWLSTLAKRSRRTSSASSTANFREYVLVKPLAELNELLARILTTLYDHNHSARGMAKGMLRSLLEPDYGDAVIDDSSSGSVLQPTLAVHPSLAYGKRSGGERKRVDLALFFSLMQLMWARSAHRAHYMLVDEVFDSLDEAGQAAVVRWCGLMSQTVAGWIVVITHSQFLIERNVEEDAGKVSIMRARMGQDGMELVVDARRIGVE</sequence>
<comment type="caution">
    <text evidence="5">The sequence shown here is derived from an EMBL/GenBank/DDBJ whole genome shotgun (WGS) entry which is preliminary data.</text>
</comment>
<gene>
    <name evidence="5" type="ORF">CSOL1703_00005503</name>
</gene>
<dbReference type="PANTHER" id="PTHR32114:SF2">
    <property type="entry name" value="ABC TRANSPORTER ABCH.3"/>
    <property type="match status" value="1"/>
</dbReference>
<evidence type="ECO:0000256" key="1">
    <source>
        <dbReference type="SAM" id="Coils"/>
    </source>
</evidence>
<dbReference type="Gene3D" id="3.40.50.300">
    <property type="entry name" value="P-loop containing nucleotide triphosphate hydrolases"/>
    <property type="match status" value="2"/>
</dbReference>
<dbReference type="Pfam" id="PF13476">
    <property type="entry name" value="AAA_23"/>
    <property type="match status" value="1"/>
</dbReference>
<dbReference type="Gene3D" id="3.60.21.10">
    <property type="match status" value="1"/>
</dbReference>
<feature type="coiled-coil region" evidence="1">
    <location>
        <begin position="664"/>
        <end position="698"/>
    </location>
</feature>
<feature type="domain" description="Calcineurin-like phosphoesterase" evidence="3">
    <location>
        <begin position="1"/>
        <end position="90"/>
    </location>
</feature>
<dbReference type="Proteomes" id="UP000775872">
    <property type="component" value="Unassembled WGS sequence"/>
</dbReference>
<evidence type="ECO:0008006" key="7">
    <source>
        <dbReference type="Google" id="ProtNLM"/>
    </source>
</evidence>
<dbReference type="AlphaFoldDB" id="A0A9N9ZDK2"/>
<evidence type="ECO:0000256" key="2">
    <source>
        <dbReference type="SAM" id="MobiDB-lite"/>
    </source>
</evidence>
<dbReference type="InterPro" id="IPR038729">
    <property type="entry name" value="Rad50/SbcC_AAA"/>
</dbReference>
<name>A0A9N9ZDK2_9HYPO</name>
<feature type="coiled-coil region" evidence="1">
    <location>
        <begin position="870"/>
        <end position="897"/>
    </location>
</feature>
<dbReference type="Pfam" id="PF00149">
    <property type="entry name" value="Metallophos"/>
    <property type="match status" value="1"/>
</dbReference>
<dbReference type="EMBL" id="CABFOC020000045">
    <property type="protein sequence ID" value="CAH0053628.1"/>
    <property type="molecule type" value="Genomic_DNA"/>
</dbReference>
<feature type="domain" description="Rad50/SbcC-type AAA" evidence="4">
    <location>
        <begin position="460"/>
        <end position="683"/>
    </location>
</feature>
<evidence type="ECO:0000259" key="3">
    <source>
        <dbReference type="Pfam" id="PF00149"/>
    </source>
</evidence>
<organism evidence="5 6">
    <name type="scientific">Clonostachys solani</name>
    <dbReference type="NCBI Taxonomy" id="160281"/>
    <lineage>
        <taxon>Eukaryota</taxon>
        <taxon>Fungi</taxon>
        <taxon>Dikarya</taxon>
        <taxon>Ascomycota</taxon>
        <taxon>Pezizomycotina</taxon>
        <taxon>Sordariomycetes</taxon>
        <taxon>Hypocreomycetidae</taxon>
        <taxon>Hypocreales</taxon>
        <taxon>Bionectriaceae</taxon>
        <taxon>Clonostachys</taxon>
    </lineage>
</organism>
<dbReference type="GO" id="GO:0016887">
    <property type="term" value="F:ATP hydrolysis activity"/>
    <property type="evidence" value="ECO:0007669"/>
    <property type="project" value="InterPro"/>
</dbReference>
<dbReference type="GO" id="GO:0003677">
    <property type="term" value="F:DNA binding"/>
    <property type="evidence" value="ECO:0007669"/>
    <property type="project" value="UniProtKB-ARBA"/>
</dbReference>
<dbReference type="InterPro" id="IPR029052">
    <property type="entry name" value="Metallo-depent_PP-like"/>
</dbReference>
<evidence type="ECO:0000259" key="4">
    <source>
        <dbReference type="Pfam" id="PF13476"/>
    </source>
</evidence>
<proteinExistence type="predicted"/>
<protein>
    <recommendedName>
        <fullName evidence="7">Rad50/SbcC-type AAA domain-containing protein</fullName>
    </recommendedName>
</protein>
<keyword evidence="1" id="KW-0175">Coiled coil</keyword>
<dbReference type="SUPFAM" id="SSF52540">
    <property type="entry name" value="P-loop containing nucleoside triphosphate hydrolases"/>
    <property type="match status" value="1"/>
</dbReference>
<keyword evidence="6" id="KW-1185">Reference proteome</keyword>
<dbReference type="InterPro" id="IPR027417">
    <property type="entry name" value="P-loop_NTPase"/>
</dbReference>
<evidence type="ECO:0000313" key="6">
    <source>
        <dbReference type="Proteomes" id="UP000775872"/>
    </source>
</evidence>
<dbReference type="CDD" id="cd00267">
    <property type="entry name" value="ABC_ATPase"/>
    <property type="match status" value="1"/>
</dbReference>